<dbReference type="EMBL" id="SSOD01000015">
    <property type="protein sequence ID" value="THF58684.1"/>
    <property type="molecule type" value="Genomic_DNA"/>
</dbReference>
<comment type="caution">
    <text evidence="2">The sequence shown here is derived from an EMBL/GenBank/DDBJ whole genome shotgun (WGS) entry which is preliminary data.</text>
</comment>
<evidence type="ECO:0000256" key="1">
    <source>
        <dbReference type="SAM" id="MobiDB-lite"/>
    </source>
</evidence>
<name>A0A4V3WAF0_9RHOO</name>
<proteinExistence type="predicted"/>
<dbReference type="Proteomes" id="UP000307956">
    <property type="component" value="Unassembled WGS sequence"/>
</dbReference>
<feature type="compositionally biased region" description="Low complexity" evidence="1">
    <location>
        <begin position="95"/>
        <end position="104"/>
    </location>
</feature>
<organism evidence="2 3">
    <name type="scientific">Pseudothauera rhizosphaerae</name>
    <dbReference type="NCBI Taxonomy" id="2565932"/>
    <lineage>
        <taxon>Bacteria</taxon>
        <taxon>Pseudomonadati</taxon>
        <taxon>Pseudomonadota</taxon>
        <taxon>Betaproteobacteria</taxon>
        <taxon>Rhodocyclales</taxon>
        <taxon>Zoogloeaceae</taxon>
        <taxon>Pseudothauera</taxon>
    </lineage>
</organism>
<evidence type="ECO:0000313" key="2">
    <source>
        <dbReference type="EMBL" id="THF58684.1"/>
    </source>
</evidence>
<gene>
    <name evidence="2" type="ORF">E6O51_16590</name>
</gene>
<evidence type="ECO:0000313" key="3">
    <source>
        <dbReference type="Proteomes" id="UP000307956"/>
    </source>
</evidence>
<dbReference type="OrthoDB" id="9182380at2"/>
<protein>
    <submittedName>
        <fullName evidence="2">Uncharacterized protein</fullName>
    </submittedName>
</protein>
<keyword evidence="3" id="KW-1185">Reference proteome</keyword>
<sequence>MQEDEFQEADRLLDQADALLRRHRTGDASPAGPEPAEGDDLPILTDVVDESELDLPLVAEAPPTELPPDFGAPPEALPPAPAADAIPAPAPAAPAPAGTGFEAPAPDLLTERLIRLDTELSREVERWVNVEFPQILARELDRLTQRMQTEMLAHLRATLLSELSDRISNLLDHQTQEPPARR</sequence>
<accession>A0A4V3WAF0</accession>
<reference evidence="2 3" key="1">
    <citation type="submission" date="2019-04" db="EMBL/GenBank/DDBJ databases">
        <title>Azoarcus rhizosphaerae sp. nov. isolated from rhizosphere of Ficus religiosa.</title>
        <authorList>
            <person name="Lin S.-Y."/>
            <person name="Hameed A."/>
            <person name="Hsu Y.-H."/>
            <person name="Young C.-C."/>
        </authorList>
    </citation>
    <scope>NUCLEOTIDE SEQUENCE [LARGE SCALE GENOMIC DNA]</scope>
    <source>
        <strain evidence="2 3">CC-YHH848</strain>
    </source>
</reference>
<feature type="region of interest" description="Disordered" evidence="1">
    <location>
        <begin position="1"/>
        <end position="44"/>
    </location>
</feature>
<dbReference type="AlphaFoldDB" id="A0A4V3WAF0"/>
<feature type="region of interest" description="Disordered" evidence="1">
    <location>
        <begin position="58"/>
        <end position="104"/>
    </location>
</feature>